<dbReference type="AlphaFoldDB" id="A0A0H4PDP6"/>
<dbReference type="Proteomes" id="UP000036520">
    <property type="component" value="Chromosome"/>
</dbReference>
<dbReference type="Gene3D" id="3.30.2310.20">
    <property type="entry name" value="RelE-like"/>
    <property type="match status" value="1"/>
</dbReference>
<proteinExistence type="predicted"/>
<reference evidence="2 3" key="1">
    <citation type="submission" date="2015-07" db="EMBL/GenBank/DDBJ databases">
        <authorList>
            <person name="Kim K.M."/>
        </authorList>
    </citation>
    <scope>NUCLEOTIDE SEQUENCE [LARGE SCALE GENOMIC DNA]</scope>
    <source>
        <strain evidence="2 3">KCTC 12363</strain>
    </source>
</reference>
<dbReference type="EMBL" id="CP012040">
    <property type="protein sequence ID" value="AKP52566.1"/>
    <property type="molecule type" value="Genomic_DNA"/>
</dbReference>
<accession>A0A0H4PDP6</accession>
<keyword evidence="3" id="KW-1185">Reference proteome</keyword>
<evidence type="ECO:0000256" key="1">
    <source>
        <dbReference type="ARBA" id="ARBA00022649"/>
    </source>
</evidence>
<keyword evidence="1" id="KW-1277">Toxin-antitoxin system</keyword>
<sequence>MNVLITEPAKESLKEICKHYRSLEFNSYAIKVRKTILGKAKSLSDNPERGQKEETLKSLDQGHRYLLVESHFKIIYLIDEKRVIVTDIFDTHQHPKNMLKGNQ</sequence>
<name>A0A0H4PDP6_9BACT</name>
<evidence type="ECO:0000313" key="2">
    <source>
        <dbReference type="EMBL" id="AKP52566.1"/>
    </source>
</evidence>
<dbReference type="KEGG" id="camu:CA2015_3168"/>
<organism evidence="2 3">
    <name type="scientific">Cyclobacterium amurskyense</name>
    <dbReference type="NCBI Taxonomy" id="320787"/>
    <lineage>
        <taxon>Bacteria</taxon>
        <taxon>Pseudomonadati</taxon>
        <taxon>Bacteroidota</taxon>
        <taxon>Cytophagia</taxon>
        <taxon>Cytophagales</taxon>
        <taxon>Cyclobacteriaceae</taxon>
        <taxon>Cyclobacterium</taxon>
    </lineage>
</organism>
<dbReference type="Pfam" id="PF05016">
    <property type="entry name" value="ParE_toxin"/>
    <property type="match status" value="1"/>
</dbReference>
<protein>
    <submittedName>
        <fullName evidence="2">Plasmid stabilization system</fullName>
    </submittedName>
</protein>
<dbReference type="InterPro" id="IPR007712">
    <property type="entry name" value="RelE/ParE_toxin"/>
</dbReference>
<evidence type="ECO:0000313" key="3">
    <source>
        <dbReference type="Proteomes" id="UP000036520"/>
    </source>
</evidence>
<dbReference type="STRING" id="320787.CA2015_3168"/>
<dbReference type="RefSeq" id="WP_048642767.1">
    <property type="nucleotide sequence ID" value="NZ_CAXBGM010000017.1"/>
</dbReference>
<dbReference type="InterPro" id="IPR035093">
    <property type="entry name" value="RelE/ParE_toxin_dom_sf"/>
</dbReference>
<dbReference type="SUPFAM" id="SSF143011">
    <property type="entry name" value="RelE-like"/>
    <property type="match status" value="1"/>
</dbReference>
<dbReference type="OrthoDB" id="5574284at2"/>
<gene>
    <name evidence="2" type="ORF">CA2015_3168</name>
</gene>